<keyword evidence="3" id="KW-1185">Reference proteome</keyword>
<gene>
    <name evidence="2" type="ORF">QE109_12380</name>
</gene>
<reference evidence="2 3" key="1">
    <citation type="submission" date="2023-04" db="EMBL/GenBank/DDBJ databases">
        <title>Fusibacter bizertensis strain WBS, isolated from littoral bottom sediments of the Arctic seas - biochemical and genomic analysis.</title>
        <authorList>
            <person name="Brioukhanov A.L."/>
        </authorList>
    </citation>
    <scope>NUCLEOTIDE SEQUENCE [LARGE SCALE GENOMIC DNA]</scope>
    <source>
        <strain evidence="2 3">WBS</strain>
    </source>
</reference>
<feature type="region of interest" description="Disordered" evidence="1">
    <location>
        <begin position="72"/>
        <end position="91"/>
    </location>
</feature>
<proteinExistence type="predicted"/>
<evidence type="ECO:0000313" key="3">
    <source>
        <dbReference type="Proteomes" id="UP001158045"/>
    </source>
</evidence>
<accession>A0ABT6NEU1</accession>
<name>A0ABT6NEU1_9FIRM</name>
<dbReference type="Proteomes" id="UP001158045">
    <property type="component" value="Unassembled WGS sequence"/>
</dbReference>
<sequence>MIKYGDYEGNEDFQRIAESLIEVANDNAVTIEQKPERAKHMLKTDLRDAIPPQLYALIAQIGSALESVSTTHESDTETGEISHTSIVKNKV</sequence>
<dbReference type="Gene3D" id="3.40.1690.10">
    <property type="entry name" value="secretion proteins EscU"/>
    <property type="match status" value="1"/>
</dbReference>
<dbReference type="RefSeq" id="WP_281094843.1">
    <property type="nucleotide sequence ID" value="NZ_JARYZI010000008.1"/>
</dbReference>
<evidence type="ECO:0000256" key="1">
    <source>
        <dbReference type="SAM" id="MobiDB-lite"/>
    </source>
</evidence>
<comment type="caution">
    <text evidence="2">The sequence shown here is derived from an EMBL/GenBank/DDBJ whole genome shotgun (WGS) entry which is preliminary data.</text>
</comment>
<feature type="compositionally biased region" description="Polar residues" evidence="1">
    <location>
        <begin position="79"/>
        <end position="91"/>
    </location>
</feature>
<evidence type="ECO:0000313" key="2">
    <source>
        <dbReference type="EMBL" id="MDH8678948.1"/>
    </source>
</evidence>
<dbReference type="InterPro" id="IPR029025">
    <property type="entry name" value="T3SS_substrate_exporter_C"/>
</dbReference>
<organism evidence="2 3">
    <name type="scientific">Fusibacter bizertensis</name>
    <dbReference type="NCBI Taxonomy" id="1488331"/>
    <lineage>
        <taxon>Bacteria</taxon>
        <taxon>Bacillati</taxon>
        <taxon>Bacillota</taxon>
        <taxon>Clostridia</taxon>
        <taxon>Eubacteriales</taxon>
        <taxon>Eubacteriales Family XII. Incertae Sedis</taxon>
        <taxon>Fusibacter</taxon>
    </lineage>
</organism>
<protein>
    <submittedName>
        <fullName evidence="2">Uncharacterized protein</fullName>
    </submittedName>
</protein>
<dbReference type="SUPFAM" id="SSF160544">
    <property type="entry name" value="EscU C-terminal domain-like"/>
    <property type="match status" value="1"/>
</dbReference>
<dbReference type="EMBL" id="JARYZI010000008">
    <property type="protein sequence ID" value="MDH8678948.1"/>
    <property type="molecule type" value="Genomic_DNA"/>
</dbReference>